<evidence type="ECO:0000313" key="3">
    <source>
        <dbReference type="Proteomes" id="UP000309133"/>
    </source>
</evidence>
<keyword evidence="3" id="KW-1185">Reference proteome</keyword>
<dbReference type="Pfam" id="PF04480">
    <property type="entry name" value="DUF559"/>
    <property type="match status" value="1"/>
</dbReference>
<dbReference type="InterPro" id="IPR007569">
    <property type="entry name" value="DUF559"/>
</dbReference>
<proteinExistence type="predicted"/>
<name>A0A4S4FR24_9MICO</name>
<accession>A0A4S4FR24</accession>
<reference evidence="2 3" key="1">
    <citation type="submission" date="2019-04" db="EMBL/GenBank/DDBJ databases">
        <authorList>
            <person name="Jiang L."/>
        </authorList>
    </citation>
    <scope>NUCLEOTIDE SEQUENCE [LARGE SCALE GENOMIC DNA]</scope>
    <source>
        <strain evidence="2 3">YIM 131853</strain>
    </source>
</reference>
<evidence type="ECO:0000259" key="1">
    <source>
        <dbReference type="Pfam" id="PF04480"/>
    </source>
</evidence>
<dbReference type="AlphaFoldDB" id="A0A4S4FR24"/>
<organism evidence="2 3">
    <name type="scientific">Naasia lichenicola</name>
    <dbReference type="NCBI Taxonomy" id="2565933"/>
    <lineage>
        <taxon>Bacteria</taxon>
        <taxon>Bacillati</taxon>
        <taxon>Actinomycetota</taxon>
        <taxon>Actinomycetes</taxon>
        <taxon>Micrococcales</taxon>
        <taxon>Microbacteriaceae</taxon>
        <taxon>Naasia</taxon>
    </lineage>
</organism>
<dbReference type="Proteomes" id="UP000309133">
    <property type="component" value="Unassembled WGS sequence"/>
</dbReference>
<feature type="domain" description="DUF559" evidence="1">
    <location>
        <begin position="201"/>
        <end position="301"/>
    </location>
</feature>
<dbReference type="Gene3D" id="3.40.960.10">
    <property type="entry name" value="VSR Endonuclease"/>
    <property type="match status" value="1"/>
</dbReference>
<evidence type="ECO:0000313" key="2">
    <source>
        <dbReference type="EMBL" id="THG33049.1"/>
    </source>
</evidence>
<dbReference type="EMBL" id="SSSM01000001">
    <property type="protein sequence ID" value="THG33049.1"/>
    <property type="molecule type" value="Genomic_DNA"/>
</dbReference>
<sequence length="309" mass="33760">MPRIRLVRCCTMLAMDRKLAAAMARVNGVAHIQDLLGSGFTRYQVAALHRSGQLLRPRVGWYVTPTHDSAVIRAVRAGGVLDCVSAAASYGLPVPRDHRVHVGLAPNAARLRATDDGYRRVAAGDDNGIVRHWGAPQPRGQFRVGLLDALSTALGCVDRDWAVGMVDAALYGVDATGLRPISGTEFARLSAAVSPDKRRILERCSDKAESVLESVLRVRLEDAGLNPAEQVVVGRSRVDFMIDGWLVIECDGRLHAESERFASDRARDAQLAQRNLRVLRFTYAQIVDDWPGTLRTILAVLGEGRPALR</sequence>
<protein>
    <submittedName>
        <fullName evidence="2">DUF559 domain-containing protein</fullName>
    </submittedName>
</protein>
<dbReference type="SUPFAM" id="SSF52980">
    <property type="entry name" value="Restriction endonuclease-like"/>
    <property type="match status" value="1"/>
</dbReference>
<dbReference type="InterPro" id="IPR011335">
    <property type="entry name" value="Restrct_endonuc-II-like"/>
</dbReference>
<comment type="caution">
    <text evidence="2">The sequence shown here is derived from an EMBL/GenBank/DDBJ whole genome shotgun (WGS) entry which is preliminary data.</text>
</comment>
<gene>
    <name evidence="2" type="ORF">E6C64_01415</name>
</gene>